<keyword evidence="2 5" id="KW-0812">Transmembrane</keyword>
<evidence type="ECO:0000256" key="2">
    <source>
        <dbReference type="ARBA" id="ARBA00022692"/>
    </source>
</evidence>
<organism evidence="7 8">
    <name type="scientific">Candidatus Dojkabacteria bacterium</name>
    <dbReference type="NCBI Taxonomy" id="2099670"/>
    <lineage>
        <taxon>Bacteria</taxon>
        <taxon>Candidatus Dojkabacteria</taxon>
    </lineage>
</organism>
<reference evidence="7" key="1">
    <citation type="submission" date="2020-04" db="EMBL/GenBank/DDBJ databases">
        <authorList>
            <person name="Zhang T."/>
        </authorList>
    </citation>
    <scope>NUCLEOTIDE SEQUENCE</scope>
    <source>
        <strain evidence="7">HKST-UBA15</strain>
    </source>
</reference>
<evidence type="ECO:0000313" key="8">
    <source>
        <dbReference type="Proteomes" id="UP000745577"/>
    </source>
</evidence>
<evidence type="ECO:0000256" key="1">
    <source>
        <dbReference type="ARBA" id="ARBA00004141"/>
    </source>
</evidence>
<evidence type="ECO:0000256" key="3">
    <source>
        <dbReference type="ARBA" id="ARBA00022989"/>
    </source>
</evidence>
<comment type="caution">
    <text evidence="7">The sequence shown here is derived from an EMBL/GenBank/DDBJ whole genome shotgun (WGS) entry which is preliminary data.</text>
</comment>
<gene>
    <name evidence="7" type="ORF">KC675_03495</name>
</gene>
<evidence type="ECO:0000259" key="6">
    <source>
        <dbReference type="Pfam" id="PF01794"/>
    </source>
</evidence>
<accession>A0A955I9M0</accession>
<proteinExistence type="predicted"/>
<keyword evidence="4 5" id="KW-0472">Membrane</keyword>
<name>A0A955I9M0_9BACT</name>
<feature type="transmembrane region" description="Helical" evidence="5">
    <location>
        <begin position="12"/>
        <end position="34"/>
    </location>
</feature>
<keyword evidence="3 5" id="KW-1133">Transmembrane helix</keyword>
<comment type="subcellular location">
    <subcellularLocation>
        <location evidence="1">Membrane</location>
        <topology evidence="1">Multi-pass membrane protein</topology>
    </subcellularLocation>
</comment>
<dbReference type="AlphaFoldDB" id="A0A955I9M0"/>
<dbReference type="GO" id="GO:0016020">
    <property type="term" value="C:membrane"/>
    <property type="evidence" value="ECO:0007669"/>
    <property type="project" value="UniProtKB-SubCell"/>
</dbReference>
<reference evidence="7" key="2">
    <citation type="journal article" date="2021" name="Microbiome">
        <title>Successional dynamics and alternative stable states in a saline activated sludge microbial community over 9 years.</title>
        <authorList>
            <person name="Wang Y."/>
            <person name="Ye J."/>
            <person name="Ju F."/>
            <person name="Liu L."/>
            <person name="Boyd J.A."/>
            <person name="Deng Y."/>
            <person name="Parks D.H."/>
            <person name="Jiang X."/>
            <person name="Yin X."/>
            <person name="Woodcroft B.J."/>
            <person name="Tyson G.W."/>
            <person name="Hugenholtz P."/>
            <person name="Polz M.F."/>
            <person name="Zhang T."/>
        </authorList>
    </citation>
    <scope>NUCLEOTIDE SEQUENCE</scope>
    <source>
        <strain evidence="7">HKST-UBA15</strain>
    </source>
</reference>
<dbReference type="EMBL" id="JAGQLL010000040">
    <property type="protein sequence ID" value="MCA9380217.1"/>
    <property type="molecule type" value="Genomic_DNA"/>
</dbReference>
<feature type="transmembrane region" description="Helical" evidence="5">
    <location>
        <begin position="49"/>
        <end position="70"/>
    </location>
</feature>
<evidence type="ECO:0000313" key="7">
    <source>
        <dbReference type="EMBL" id="MCA9380217.1"/>
    </source>
</evidence>
<feature type="domain" description="Ferric oxidoreductase" evidence="6">
    <location>
        <begin position="52"/>
        <end position="175"/>
    </location>
</feature>
<dbReference type="InterPro" id="IPR013130">
    <property type="entry name" value="Fe3_Rdtase_TM_dom"/>
</dbReference>
<feature type="transmembrane region" description="Helical" evidence="5">
    <location>
        <begin position="82"/>
        <end position="103"/>
    </location>
</feature>
<sequence>MKDSKIITNPILKFWLNTISFGGLVFLFVCYYYFFQGDNFSLQLINKATASTAIILMGLSFALSGLGYYWDFADRKVPYRKYLGLVGYFFVLWHGLNSLYYYFLANTGLEKFILHKDWIVFNFTIDNRIPFILGAASLVIFTLMALISNNYATKKLGGVRWRKLLRVGYIALLFALVHFTVKNLEIWINWFKGGANTLPQMSSLLALYIALILLLRIALQISLARKPKPKIPVEKTKSTMPEITSRIASNKKVKKRKIK</sequence>
<evidence type="ECO:0000256" key="4">
    <source>
        <dbReference type="ARBA" id="ARBA00023136"/>
    </source>
</evidence>
<feature type="transmembrane region" description="Helical" evidence="5">
    <location>
        <begin position="164"/>
        <end position="181"/>
    </location>
</feature>
<dbReference type="Pfam" id="PF01794">
    <property type="entry name" value="Ferric_reduct"/>
    <property type="match status" value="1"/>
</dbReference>
<feature type="transmembrane region" description="Helical" evidence="5">
    <location>
        <begin position="131"/>
        <end position="152"/>
    </location>
</feature>
<dbReference type="Proteomes" id="UP000745577">
    <property type="component" value="Unassembled WGS sequence"/>
</dbReference>
<protein>
    <recommendedName>
        <fullName evidence="6">Ferric oxidoreductase domain-containing protein</fullName>
    </recommendedName>
</protein>
<evidence type="ECO:0000256" key="5">
    <source>
        <dbReference type="SAM" id="Phobius"/>
    </source>
</evidence>
<feature type="transmembrane region" description="Helical" evidence="5">
    <location>
        <begin position="201"/>
        <end position="219"/>
    </location>
</feature>